<accession>A0A9W6Q2P0</accession>
<dbReference type="Pfam" id="PF10282">
    <property type="entry name" value="Lactonase"/>
    <property type="match status" value="1"/>
</dbReference>
<protein>
    <recommendedName>
        <fullName evidence="5">Lactonase family protein</fullName>
    </recommendedName>
</protein>
<keyword evidence="4" id="KW-1185">Reference proteome</keyword>
<dbReference type="EMBL" id="BSRZ01000023">
    <property type="protein sequence ID" value="GLW67416.1"/>
    <property type="molecule type" value="Genomic_DNA"/>
</dbReference>
<evidence type="ECO:0000313" key="4">
    <source>
        <dbReference type="Proteomes" id="UP001165124"/>
    </source>
</evidence>
<organism evidence="3 4">
    <name type="scientific">Actinomadura rubrobrunea</name>
    <dbReference type="NCBI Taxonomy" id="115335"/>
    <lineage>
        <taxon>Bacteria</taxon>
        <taxon>Bacillati</taxon>
        <taxon>Actinomycetota</taxon>
        <taxon>Actinomycetes</taxon>
        <taxon>Streptosporangiales</taxon>
        <taxon>Thermomonosporaceae</taxon>
        <taxon>Actinomadura</taxon>
    </lineage>
</organism>
<dbReference type="PANTHER" id="PTHR30344:SF1">
    <property type="entry name" value="6-PHOSPHOGLUCONOLACTONASE"/>
    <property type="match status" value="1"/>
</dbReference>
<dbReference type="InterPro" id="IPR019405">
    <property type="entry name" value="Lactonase_7-beta_prop"/>
</dbReference>
<reference evidence="3" key="1">
    <citation type="submission" date="2023-02" db="EMBL/GenBank/DDBJ databases">
        <title>Actinomadura rubrobrunea NBRC 14622.</title>
        <authorList>
            <person name="Ichikawa N."/>
            <person name="Sato H."/>
            <person name="Tonouchi N."/>
        </authorList>
    </citation>
    <scope>NUCLEOTIDE SEQUENCE</scope>
    <source>
        <strain evidence="3">NBRC 14622</strain>
    </source>
</reference>
<comment type="caution">
    <text evidence="3">The sequence shown here is derived from an EMBL/GenBank/DDBJ whole genome shotgun (WGS) entry which is preliminary data.</text>
</comment>
<dbReference type="Proteomes" id="UP001165124">
    <property type="component" value="Unassembled WGS sequence"/>
</dbReference>
<proteinExistence type="inferred from homology"/>
<evidence type="ECO:0000256" key="2">
    <source>
        <dbReference type="SAM" id="MobiDB-lite"/>
    </source>
</evidence>
<dbReference type="Gene3D" id="2.130.10.10">
    <property type="entry name" value="YVTN repeat-like/Quinoprotein amine dehydrogenase"/>
    <property type="match status" value="1"/>
</dbReference>
<gene>
    <name evidence="3" type="ORF">Arub01_56590</name>
</gene>
<dbReference type="AlphaFoldDB" id="A0A9W6Q2P0"/>
<dbReference type="PANTHER" id="PTHR30344">
    <property type="entry name" value="6-PHOSPHOGLUCONOLACTONASE-RELATED"/>
    <property type="match status" value="1"/>
</dbReference>
<sequence>MRTVSDRLFWVGTYTGDQGSGRGVHRALRASGSGAFERIECAAEMADPSYLATHPRLPVLYAVSELDEGASVAAFAVGAGGALRPLGSRPVPAGPCHVAVAPGGDCLAVSCYVAGAFAVAPLAADGSFDGDPSVLPGQGSGPRKNRQEGPHAHSAAFAPDGTILGTDLGADLLRAFRVEAGAARLVAELPMPSGCGPRHLAVHPSGTVFVITELANTVVALSPRDGYADLVVTGESPATADPAPGDATSAAIKLSPDGRRAYTSTRGADVITVHEVVGDGTGLRPVADVPCGGQGPRDLHVDAQWLHTANQYSGDISTFSVTDGIPKPQGRPQPAPTPVCLIPAD</sequence>
<dbReference type="InterPro" id="IPR015943">
    <property type="entry name" value="WD40/YVTN_repeat-like_dom_sf"/>
</dbReference>
<dbReference type="InterPro" id="IPR011045">
    <property type="entry name" value="N2O_reductase_N"/>
</dbReference>
<evidence type="ECO:0000256" key="1">
    <source>
        <dbReference type="ARBA" id="ARBA00005564"/>
    </source>
</evidence>
<comment type="similarity">
    <text evidence="1">Belongs to the cycloisomerase 2 family.</text>
</comment>
<dbReference type="GO" id="GO:0017057">
    <property type="term" value="F:6-phosphogluconolactonase activity"/>
    <property type="evidence" value="ECO:0007669"/>
    <property type="project" value="TreeGrafter"/>
</dbReference>
<feature type="region of interest" description="Disordered" evidence="2">
    <location>
        <begin position="131"/>
        <end position="158"/>
    </location>
</feature>
<dbReference type="GO" id="GO:0005829">
    <property type="term" value="C:cytosol"/>
    <property type="evidence" value="ECO:0007669"/>
    <property type="project" value="TreeGrafter"/>
</dbReference>
<dbReference type="InterPro" id="IPR050282">
    <property type="entry name" value="Cycloisomerase_2"/>
</dbReference>
<evidence type="ECO:0000313" key="3">
    <source>
        <dbReference type="EMBL" id="GLW67416.1"/>
    </source>
</evidence>
<dbReference type="SUPFAM" id="SSF50974">
    <property type="entry name" value="Nitrous oxide reductase, N-terminal domain"/>
    <property type="match status" value="1"/>
</dbReference>
<name>A0A9W6Q2P0_9ACTN</name>
<evidence type="ECO:0008006" key="5">
    <source>
        <dbReference type="Google" id="ProtNLM"/>
    </source>
</evidence>